<dbReference type="InterPro" id="IPR001568">
    <property type="entry name" value="RNase_T2-like"/>
</dbReference>
<name>A0A0C5WP02_9GAMM</name>
<evidence type="ECO:0000256" key="2">
    <source>
        <dbReference type="RuleBase" id="RU004328"/>
    </source>
</evidence>
<evidence type="ECO:0000313" key="3">
    <source>
        <dbReference type="EMBL" id="AJR08858.1"/>
    </source>
</evidence>
<dbReference type="KEGG" id="pgb:H744_2c2194"/>
<organism evidence="3 4">
    <name type="scientific">Photobacterium gaetbulicola Gung47</name>
    <dbReference type="NCBI Taxonomy" id="658445"/>
    <lineage>
        <taxon>Bacteria</taxon>
        <taxon>Pseudomonadati</taxon>
        <taxon>Pseudomonadota</taxon>
        <taxon>Gammaproteobacteria</taxon>
        <taxon>Vibrionales</taxon>
        <taxon>Vibrionaceae</taxon>
        <taxon>Photobacterium</taxon>
    </lineage>
</organism>
<dbReference type="OrthoDB" id="4720638at2"/>
<dbReference type="InterPro" id="IPR033130">
    <property type="entry name" value="RNase_T2_His_AS_2"/>
</dbReference>
<reference evidence="3 4" key="1">
    <citation type="submission" date="2013-05" db="EMBL/GenBank/DDBJ databases">
        <title>Complete genome sequence of the lipase-producing bacterium Photobacterium gaetbulicola Gung47.</title>
        <authorList>
            <person name="Kim Y.-O."/>
        </authorList>
    </citation>
    <scope>NUCLEOTIDE SEQUENCE [LARGE SCALE GENOMIC DNA]</scope>
    <source>
        <strain evidence="3 4">Gung47</strain>
    </source>
</reference>
<dbReference type="SUPFAM" id="SSF55895">
    <property type="entry name" value="Ribonuclease Rh-like"/>
    <property type="match status" value="1"/>
</dbReference>
<dbReference type="PROSITE" id="PS00531">
    <property type="entry name" value="RNASE_T2_2"/>
    <property type="match status" value="1"/>
</dbReference>
<evidence type="ECO:0000313" key="4">
    <source>
        <dbReference type="Proteomes" id="UP000032303"/>
    </source>
</evidence>
<dbReference type="PANTHER" id="PTHR11240:SF22">
    <property type="entry name" value="RIBONUCLEASE T2"/>
    <property type="match status" value="1"/>
</dbReference>
<evidence type="ECO:0000256" key="1">
    <source>
        <dbReference type="ARBA" id="ARBA00007469"/>
    </source>
</evidence>
<dbReference type="AlphaFoldDB" id="A0A0C5WP02"/>
<dbReference type="GO" id="GO:0006401">
    <property type="term" value="P:RNA catabolic process"/>
    <property type="evidence" value="ECO:0007669"/>
    <property type="project" value="UniProtKB-ARBA"/>
</dbReference>
<dbReference type="PANTHER" id="PTHR11240">
    <property type="entry name" value="RIBONUCLEASE T2"/>
    <property type="match status" value="1"/>
</dbReference>
<dbReference type="HOGENOM" id="CLU_066430_0_0_6"/>
<dbReference type="InterPro" id="IPR018188">
    <property type="entry name" value="RNase_T2_His_AS_1"/>
</dbReference>
<dbReference type="GO" id="GO:0003723">
    <property type="term" value="F:RNA binding"/>
    <property type="evidence" value="ECO:0007669"/>
    <property type="project" value="InterPro"/>
</dbReference>
<dbReference type="Gene3D" id="3.90.730.10">
    <property type="entry name" value="Ribonuclease T2-like"/>
    <property type="match status" value="1"/>
</dbReference>
<protein>
    <submittedName>
        <fullName evidence="3">Ribonuclease</fullName>
    </submittedName>
</protein>
<dbReference type="EMBL" id="CP005974">
    <property type="protein sequence ID" value="AJR08858.1"/>
    <property type="molecule type" value="Genomic_DNA"/>
</dbReference>
<comment type="similarity">
    <text evidence="1 2">Belongs to the RNase T2 family.</text>
</comment>
<dbReference type="Proteomes" id="UP000032303">
    <property type="component" value="Chromosome 2"/>
</dbReference>
<sequence length="322" mass="36355">MVWILKRLIQIPVILGFAAISFASIKVEGVFEATMPCSVFQSFRQDTNPGDIKVIPRQQYTVYARNKTNGEWLQIIVPEASPSLRWVNLSCGQSDLSSLIQLKGSNHQCQTKGQYDSYLLAVSWQHGFCQHATGVASKPECTAINQQQLSIYNLTLHGLWPTRQSCGIHYGYCEPDKKMDLTPSTISTLAPWMPNFYYQTEFGAYQWKKHGSCQYREDDDYFLLATSLVRQVDTSLIGRYIKQHVGKQMSTAQFKQVLTDNFGLHAVKRIQLSCINKRYLQEIRLSLGKDFEQHGTLVGKLISGPALPSFAGNCAPTIEVEN</sequence>
<dbReference type="PROSITE" id="PS00530">
    <property type="entry name" value="RNASE_T2_1"/>
    <property type="match status" value="1"/>
</dbReference>
<gene>
    <name evidence="3" type="ORF">H744_2c2194</name>
</gene>
<keyword evidence="4" id="KW-1185">Reference proteome</keyword>
<proteinExistence type="inferred from homology"/>
<accession>A0A0C5WP02</accession>
<dbReference type="PATRIC" id="fig|658445.3.peg.4179"/>
<dbReference type="Pfam" id="PF00445">
    <property type="entry name" value="Ribonuclease_T2"/>
    <property type="match status" value="1"/>
</dbReference>
<dbReference type="InterPro" id="IPR036430">
    <property type="entry name" value="RNase_T2-like_sf"/>
</dbReference>
<dbReference type="GO" id="GO:0033897">
    <property type="term" value="F:ribonuclease T2 activity"/>
    <property type="evidence" value="ECO:0007669"/>
    <property type="project" value="InterPro"/>
</dbReference>